<protein>
    <submittedName>
        <fullName evidence="5">Uncharacterized protein</fullName>
    </submittedName>
</protein>
<feature type="region of interest" description="Disordered" evidence="4">
    <location>
        <begin position="284"/>
        <end position="310"/>
    </location>
</feature>
<sequence length="310" mass="34737">MTEINSNDLPSPDNNTDIDGTTSAAIFMDKVEEDAAAMRMQNCKLSDSEYHEPSSQSVTVPNLNRVNEDNNGDDKIPWGSEEAGGVTPVESHTVTSVAEIVDEKTQYSKENDEDDVANLIDLLINENKQLQKRVVLAESTIEFIMSKLRRAVTYLLDQPDKNLYEKEAELLKLQIEADKQTTEKKVHEGNLRHEVMELLLSAACIEDNMVHGYDELVTRLRLENRGLRKTLLIASEYSSPCLLTSADKSTQLDEEDLDLYEVLSENDGSYHTARSVYFGSDENAEDCEENSNYNDNDSLSSNGSVVELNV</sequence>
<feature type="region of interest" description="Disordered" evidence="4">
    <location>
        <begin position="1"/>
        <end position="21"/>
    </location>
</feature>
<comment type="caution">
    <text evidence="5">The sequence shown here is derived from an EMBL/GenBank/DDBJ whole genome shotgun (WGS) entry which is preliminary data.</text>
</comment>
<feature type="coiled-coil region" evidence="3">
    <location>
        <begin position="113"/>
        <end position="181"/>
    </location>
</feature>
<dbReference type="InterPro" id="IPR008555">
    <property type="entry name" value="SIKE"/>
</dbReference>
<comment type="similarity">
    <text evidence="1">Belongs to the SIKE family.</text>
</comment>
<reference evidence="5 6" key="1">
    <citation type="submission" date="2024-08" db="EMBL/GenBank/DDBJ databases">
        <authorList>
            <person name="Cucini C."/>
            <person name="Frati F."/>
        </authorList>
    </citation>
    <scope>NUCLEOTIDE SEQUENCE [LARGE SCALE GENOMIC DNA]</scope>
</reference>
<keyword evidence="6" id="KW-1185">Reference proteome</keyword>
<dbReference type="EMBL" id="CAXLJM020000049">
    <property type="protein sequence ID" value="CAL8114124.1"/>
    <property type="molecule type" value="Genomic_DNA"/>
</dbReference>
<evidence type="ECO:0000256" key="1">
    <source>
        <dbReference type="ARBA" id="ARBA00005537"/>
    </source>
</evidence>
<evidence type="ECO:0000256" key="4">
    <source>
        <dbReference type="SAM" id="MobiDB-lite"/>
    </source>
</evidence>
<dbReference type="Proteomes" id="UP001642540">
    <property type="component" value="Unassembled WGS sequence"/>
</dbReference>
<evidence type="ECO:0000313" key="6">
    <source>
        <dbReference type="Proteomes" id="UP001642540"/>
    </source>
</evidence>
<feature type="compositionally biased region" description="Low complexity" evidence="4">
    <location>
        <begin position="290"/>
        <end position="304"/>
    </location>
</feature>
<evidence type="ECO:0000313" key="5">
    <source>
        <dbReference type="EMBL" id="CAL8114124.1"/>
    </source>
</evidence>
<name>A0ABP1QXC3_9HEXA</name>
<dbReference type="Pfam" id="PF05769">
    <property type="entry name" value="SIKE"/>
    <property type="match status" value="1"/>
</dbReference>
<evidence type="ECO:0000256" key="2">
    <source>
        <dbReference type="ARBA" id="ARBA00023054"/>
    </source>
</evidence>
<organism evidence="5 6">
    <name type="scientific">Orchesella dallaii</name>
    <dbReference type="NCBI Taxonomy" id="48710"/>
    <lineage>
        <taxon>Eukaryota</taxon>
        <taxon>Metazoa</taxon>
        <taxon>Ecdysozoa</taxon>
        <taxon>Arthropoda</taxon>
        <taxon>Hexapoda</taxon>
        <taxon>Collembola</taxon>
        <taxon>Entomobryomorpha</taxon>
        <taxon>Entomobryoidea</taxon>
        <taxon>Orchesellidae</taxon>
        <taxon>Orchesellinae</taxon>
        <taxon>Orchesella</taxon>
    </lineage>
</organism>
<gene>
    <name evidence="5" type="ORF">ODALV1_LOCUS16323</name>
</gene>
<keyword evidence="2 3" id="KW-0175">Coiled coil</keyword>
<evidence type="ECO:0000256" key="3">
    <source>
        <dbReference type="SAM" id="Coils"/>
    </source>
</evidence>
<proteinExistence type="inferred from homology"/>
<accession>A0ABP1QXC3</accession>